<dbReference type="RefSeq" id="WP_088860400.1">
    <property type="nucleotide sequence ID" value="NZ_CP022115.1"/>
</dbReference>
<dbReference type="PANTHER" id="PTHR39339">
    <property type="entry name" value="SLR1444 PROTEIN"/>
    <property type="match status" value="1"/>
</dbReference>
<evidence type="ECO:0000313" key="3">
    <source>
        <dbReference type="Proteomes" id="UP000197424"/>
    </source>
</evidence>
<reference evidence="3" key="1">
    <citation type="submission" date="2017-06" db="EMBL/GenBank/DDBJ databases">
        <title>Whole genome sequence of Laribacter hongkongensis LHGZ1.</title>
        <authorList>
            <person name="Chen D."/>
            <person name="Wu H."/>
            <person name="Chen J."/>
        </authorList>
    </citation>
    <scope>NUCLEOTIDE SEQUENCE [LARGE SCALE GENOMIC DNA]</scope>
    <source>
        <strain evidence="3">LHGZ1</strain>
    </source>
</reference>
<dbReference type="Proteomes" id="UP000197424">
    <property type="component" value="Chromosome"/>
</dbReference>
<sequence length="258" mass="29427">MPRTLHARLDRSIRTRLHTLYEARDTLGVRRDAESLHALRIAIRRLHSLIAPLKDQPGLRRLARFDRRIKRVLTLTNPLRDAGVRAEWLDRLNYSRQRLGLVPPVPAELGACLQRCQLRQPGRIGRRLKKTGDKKLERILRHSVQRTERRLYTLLAKADLGSVGLGKQHEARLAAKRLRYQAELYADWLDDDRLASHLPVCKALQETLGDLRDLALLAQHVGHDPASQLAQALAVARQQAATAAAQAWQAAHRHFRHA</sequence>
<dbReference type="SMART" id="SM00880">
    <property type="entry name" value="CHAD"/>
    <property type="match status" value="1"/>
</dbReference>
<dbReference type="InterPro" id="IPR007899">
    <property type="entry name" value="CHAD_dom"/>
</dbReference>
<protein>
    <submittedName>
        <fullName evidence="2">CHAD domain containing protein</fullName>
    </submittedName>
</protein>
<feature type="domain" description="CHAD" evidence="1">
    <location>
        <begin position="1"/>
        <end position="253"/>
    </location>
</feature>
<dbReference type="OrthoDB" id="3034217at2"/>
<dbReference type="PROSITE" id="PS51708">
    <property type="entry name" value="CHAD"/>
    <property type="match status" value="1"/>
</dbReference>
<accession>A0A248LHF0</accession>
<dbReference type="PANTHER" id="PTHR39339:SF1">
    <property type="entry name" value="CHAD DOMAIN-CONTAINING PROTEIN"/>
    <property type="match status" value="1"/>
</dbReference>
<gene>
    <name evidence="2" type="ORF">LHGZ1_1088</name>
</gene>
<evidence type="ECO:0000259" key="1">
    <source>
        <dbReference type="PROSITE" id="PS51708"/>
    </source>
</evidence>
<organism evidence="2 3">
    <name type="scientific">Laribacter hongkongensis</name>
    <dbReference type="NCBI Taxonomy" id="168471"/>
    <lineage>
        <taxon>Bacteria</taxon>
        <taxon>Pseudomonadati</taxon>
        <taxon>Pseudomonadota</taxon>
        <taxon>Betaproteobacteria</taxon>
        <taxon>Neisseriales</taxon>
        <taxon>Aquaspirillaceae</taxon>
        <taxon>Laribacter</taxon>
    </lineage>
</organism>
<dbReference type="AlphaFoldDB" id="A0A248LHF0"/>
<proteinExistence type="predicted"/>
<name>A0A248LHF0_9NEIS</name>
<dbReference type="Pfam" id="PF05235">
    <property type="entry name" value="CHAD"/>
    <property type="match status" value="1"/>
</dbReference>
<dbReference type="EMBL" id="CP022115">
    <property type="protein sequence ID" value="ASJ23919.1"/>
    <property type="molecule type" value="Genomic_DNA"/>
</dbReference>
<dbReference type="InterPro" id="IPR038186">
    <property type="entry name" value="CHAD_dom_sf"/>
</dbReference>
<dbReference type="Gene3D" id="1.40.20.10">
    <property type="entry name" value="CHAD domain"/>
    <property type="match status" value="1"/>
</dbReference>
<evidence type="ECO:0000313" key="2">
    <source>
        <dbReference type="EMBL" id="ASJ23919.1"/>
    </source>
</evidence>